<dbReference type="KEGG" id="ebh:BSEPE_0497"/>
<keyword evidence="2" id="KW-1185">Reference proteome</keyword>
<name>A0A0P0UR43_9GAMM</name>
<sequence length="117" mass="13662">MGIEDNFLKSLYTQHNPKRYSDVSALFELNYHKILKLIPTLKEVTNNRIIRHDSMQDLHLLVEERTPYTGTFILTHILGEVNRPDIKFKIFFDAKLLEVLSVCNETTLNSSHPYAMI</sequence>
<dbReference type="Pfam" id="PF06853">
    <property type="entry name" value="DUF1249"/>
    <property type="match status" value="1"/>
</dbReference>
<dbReference type="RefSeq" id="WP_231893517.1">
    <property type="nucleotide sequence ID" value="NZ_AP013042.1"/>
</dbReference>
<accession>A0A0P0UR43</accession>
<evidence type="ECO:0000313" key="2">
    <source>
        <dbReference type="Proteomes" id="UP000067399"/>
    </source>
</evidence>
<dbReference type="EMBL" id="AP013042">
    <property type="protein sequence ID" value="BAS67506.1"/>
    <property type="molecule type" value="Genomic_DNA"/>
</dbReference>
<organism evidence="1 2">
    <name type="scientific">endosymbiont of Bathymodiolus septemdierum str. Myojin knoll</name>
    <dbReference type="NCBI Taxonomy" id="1303921"/>
    <lineage>
        <taxon>Bacteria</taxon>
        <taxon>Pseudomonadati</taxon>
        <taxon>Pseudomonadota</taxon>
        <taxon>Gammaproteobacteria</taxon>
        <taxon>sulfur-oxidizing symbionts</taxon>
    </lineage>
</organism>
<dbReference type="Proteomes" id="UP000067399">
    <property type="component" value="Chromosome"/>
</dbReference>
<proteinExistence type="predicted"/>
<protein>
    <submittedName>
        <fullName evidence="1">Uncharacterized protein</fullName>
    </submittedName>
</protein>
<dbReference type="AlphaFoldDB" id="A0A0P0UR43"/>
<reference evidence="1 2" key="1">
    <citation type="journal article" date="2000" name="Mar. Ecol. Prog. Ser.">
        <title>Phylogenetic characterization of endosymbionts in three hydrothermal vent mussels: influence on host distributions.</title>
        <authorList>
            <person name="Fujiwara Y."/>
            <person name="Takai K."/>
            <person name="Uematsu K."/>
            <person name="Tsuchida S."/>
            <person name="Hunt J.C."/>
            <person name="Hashimoto J."/>
        </authorList>
    </citation>
    <scope>NUCLEOTIDE SEQUENCE [LARGE SCALE GENOMIC DNA]</scope>
    <source>
        <strain evidence="1 2">Myojin Knoll</strain>
    </source>
</reference>
<gene>
    <name evidence="1" type="ORF">BSEPE_0497</name>
</gene>
<reference evidence="1 2" key="2">
    <citation type="journal article" date="2016" name="ISME J.">
        <title>Heterogeneous composition of key metabolic gene clusters in a vent mussel symbiont population.</title>
        <authorList>
            <person name="Ikuta T."/>
            <person name="Takaki Y."/>
            <person name="Nagai Y."/>
            <person name="Shimamura S."/>
            <person name="Tsuda M."/>
            <person name="Kawagucci S."/>
            <person name="Aoki Y."/>
            <person name="Inoue K."/>
            <person name="Teruya M."/>
            <person name="Satou K."/>
            <person name="Teruya K."/>
            <person name="Shimoji M."/>
            <person name="Tamotsu H."/>
            <person name="Hirano T."/>
            <person name="Maruyama T."/>
            <person name="Yoshida T."/>
        </authorList>
    </citation>
    <scope>NUCLEOTIDE SEQUENCE [LARGE SCALE GENOMIC DNA]</scope>
    <source>
        <strain evidence="1 2">Myojin Knoll</strain>
    </source>
</reference>
<dbReference type="STRING" id="1303921.BSEPE_0497"/>
<evidence type="ECO:0000313" key="1">
    <source>
        <dbReference type="EMBL" id="BAS67506.1"/>
    </source>
</evidence>
<dbReference type="InterPro" id="IPR009659">
    <property type="entry name" value="DUF1249"/>
</dbReference>